<sequence>MGTYLAFLRAINLGANRKFPKADIQRVVEGVGFTDVETHINTGNVRFSTSMRSRARIEEALERAFLADRGFEVRTIVFTPKEFAEIARVGAELRAARPAVERQYVELLKDEPTKDQAAALEATSTPTGEVVVRGRAIHVLLTPEHQGNTVVAAAAAALGVTTNRNFNVIDTIARKWC</sequence>
<dbReference type="RefSeq" id="WP_093249069.1">
    <property type="nucleotide sequence ID" value="NZ_FNGP01000001.1"/>
</dbReference>
<dbReference type="PANTHER" id="PTHR36439:SF1">
    <property type="entry name" value="DUF1697 DOMAIN-CONTAINING PROTEIN"/>
    <property type="match status" value="1"/>
</dbReference>
<evidence type="ECO:0000313" key="1">
    <source>
        <dbReference type="EMBL" id="SDL21840.1"/>
    </source>
</evidence>
<protein>
    <submittedName>
        <fullName evidence="1">Uncharacterized conserved protein, DUF1697 family</fullName>
    </submittedName>
</protein>
<dbReference type="InterPro" id="IPR012545">
    <property type="entry name" value="DUF1697"/>
</dbReference>
<dbReference type="EMBL" id="FNGP01000001">
    <property type="protein sequence ID" value="SDL21840.1"/>
    <property type="molecule type" value="Genomic_DNA"/>
</dbReference>
<evidence type="ECO:0000313" key="2">
    <source>
        <dbReference type="Proteomes" id="UP000199475"/>
    </source>
</evidence>
<name>A0A1G9I9A3_9ACTN</name>
<reference evidence="1 2" key="1">
    <citation type="submission" date="2016-10" db="EMBL/GenBank/DDBJ databases">
        <authorList>
            <person name="de Groot N.N."/>
        </authorList>
    </citation>
    <scope>NUCLEOTIDE SEQUENCE [LARGE SCALE GENOMIC DNA]</scope>
    <source>
        <strain evidence="1 2">CGMCC 1.9159</strain>
    </source>
</reference>
<dbReference type="Proteomes" id="UP000199475">
    <property type="component" value="Unassembled WGS sequence"/>
</dbReference>
<dbReference type="Gene3D" id="3.30.70.1280">
    <property type="entry name" value="SP0830-like domains"/>
    <property type="match status" value="1"/>
</dbReference>
<dbReference type="AlphaFoldDB" id="A0A1G9I9A3"/>
<dbReference type="PANTHER" id="PTHR36439">
    <property type="entry name" value="BLL4334 PROTEIN"/>
    <property type="match status" value="1"/>
</dbReference>
<dbReference type="Pfam" id="PF08002">
    <property type="entry name" value="DUF1697"/>
    <property type="match status" value="1"/>
</dbReference>
<dbReference type="OrthoDB" id="9806494at2"/>
<keyword evidence="2" id="KW-1185">Reference proteome</keyword>
<dbReference type="STRING" id="686624.SAMN04488242_0802"/>
<dbReference type="PIRSF" id="PIRSF008502">
    <property type="entry name" value="UCP008502"/>
    <property type="match status" value="1"/>
</dbReference>
<proteinExistence type="predicted"/>
<dbReference type="SUPFAM" id="SSF160379">
    <property type="entry name" value="SP0830-like"/>
    <property type="match status" value="1"/>
</dbReference>
<organism evidence="1 2">
    <name type="scientific">Tessaracoccus oleiagri</name>
    <dbReference type="NCBI Taxonomy" id="686624"/>
    <lineage>
        <taxon>Bacteria</taxon>
        <taxon>Bacillati</taxon>
        <taxon>Actinomycetota</taxon>
        <taxon>Actinomycetes</taxon>
        <taxon>Propionibacteriales</taxon>
        <taxon>Propionibacteriaceae</taxon>
        <taxon>Tessaracoccus</taxon>
    </lineage>
</organism>
<gene>
    <name evidence="1" type="ORF">SAMN04488242_0802</name>
</gene>
<accession>A0A1G9I9A3</accession>